<accession>L0DGL5</accession>
<protein>
    <submittedName>
        <fullName evidence="1">Uncharacterized protein</fullName>
    </submittedName>
</protein>
<name>L0DGL5_SINAD</name>
<dbReference type="EMBL" id="CP003364">
    <property type="protein sequence ID" value="AGA28397.1"/>
    <property type="molecule type" value="Genomic_DNA"/>
</dbReference>
<proteinExistence type="predicted"/>
<dbReference type="RefSeq" id="WP_015247525.1">
    <property type="nucleotide sequence ID" value="NC_019892.1"/>
</dbReference>
<dbReference type="KEGG" id="saci:Sinac_4193"/>
<dbReference type="HOGENOM" id="CLU_1833874_0_0_0"/>
<keyword evidence="2" id="KW-1185">Reference proteome</keyword>
<evidence type="ECO:0000313" key="1">
    <source>
        <dbReference type="EMBL" id="AGA28397.1"/>
    </source>
</evidence>
<dbReference type="Proteomes" id="UP000010798">
    <property type="component" value="Chromosome"/>
</dbReference>
<dbReference type="STRING" id="886293.Sinac_4193"/>
<evidence type="ECO:0000313" key="2">
    <source>
        <dbReference type="Proteomes" id="UP000010798"/>
    </source>
</evidence>
<sequence length="140" mass="15847">MPEDPRPIEPDEIVFRRIPQCEYQADLPIPIQSGAFKPSKSDTDGLSVFRERVISPEAILRSSRKAAENYIVARFRVHDLLQMGLTLTPTNQPNEPPGHALIVELRTSAYQADKAKHREIHYELAKLGSRDMIVDIISES</sequence>
<dbReference type="AlphaFoldDB" id="L0DGL5"/>
<gene>
    <name evidence="1" type="ordered locus">Sinac_4193</name>
</gene>
<reference evidence="1 2" key="1">
    <citation type="submission" date="2012-02" db="EMBL/GenBank/DDBJ databases">
        <title>Complete sequence of chromosome of Singulisphaera acidiphila DSM 18658.</title>
        <authorList>
            <consortium name="US DOE Joint Genome Institute (JGI-PGF)"/>
            <person name="Lucas S."/>
            <person name="Copeland A."/>
            <person name="Lapidus A."/>
            <person name="Glavina del Rio T."/>
            <person name="Dalin E."/>
            <person name="Tice H."/>
            <person name="Bruce D."/>
            <person name="Goodwin L."/>
            <person name="Pitluck S."/>
            <person name="Peters L."/>
            <person name="Ovchinnikova G."/>
            <person name="Chertkov O."/>
            <person name="Kyrpides N."/>
            <person name="Mavromatis K."/>
            <person name="Ivanova N."/>
            <person name="Brettin T."/>
            <person name="Detter J.C."/>
            <person name="Han C."/>
            <person name="Larimer F."/>
            <person name="Land M."/>
            <person name="Hauser L."/>
            <person name="Markowitz V."/>
            <person name="Cheng J.-F."/>
            <person name="Hugenholtz P."/>
            <person name="Woyke T."/>
            <person name="Wu D."/>
            <person name="Tindall B."/>
            <person name="Pomrenke H."/>
            <person name="Brambilla E."/>
            <person name="Klenk H.-P."/>
            <person name="Eisen J.A."/>
        </authorList>
    </citation>
    <scope>NUCLEOTIDE SEQUENCE [LARGE SCALE GENOMIC DNA]</scope>
    <source>
        <strain evidence="2">ATCC BAA-1392 / DSM 18658 / VKM B-2454 / MOB10</strain>
    </source>
</reference>
<organism evidence="1 2">
    <name type="scientific">Singulisphaera acidiphila (strain ATCC BAA-1392 / DSM 18658 / VKM B-2454 / MOB10)</name>
    <dbReference type="NCBI Taxonomy" id="886293"/>
    <lineage>
        <taxon>Bacteria</taxon>
        <taxon>Pseudomonadati</taxon>
        <taxon>Planctomycetota</taxon>
        <taxon>Planctomycetia</taxon>
        <taxon>Isosphaerales</taxon>
        <taxon>Isosphaeraceae</taxon>
        <taxon>Singulisphaera</taxon>
    </lineage>
</organism>